<feature type="region of interest" description="Disordered" evidence="3">
    <location>
        <begin position="563"/>
        <end position="588"/>
    </location>
</feature>
<feature type="compositionally biased region" description="Polar residues" evidence="3">
    <location>
        <begin position="569"/>
        <end position="588"/>
    </location>
</feature>
<dbReference type="InterPro" id="IPR036390">
    <property type="entry name" value="WH_DNA-bd_sf"/>
</dbReference>
<dbReference type="Gene3D" id="1.10.10.10">
    <property type="entry name" value="Winged helix-like DNA-binding domain superfamily/Winged helix DNA-binding domain"/>
    <property type="match status" value="1"/>
</dbReference>
<dbReference type="SMART" id="SM00684">
    <property type="entry name" value="DM15"/>
    <property type="match status" value="3"/>
</dbReference>
<dbReference type="GO" id="GO:0005737">
    <property type="term" value="C:cytoplasm"/>
    <property type="evidence" value="ECO:0007669"/>
    <property type="project" value="UniProtKB-ARBA"/>
</dbReference>
<dbReference type="SMART" id="SM00715">
    <property type="entry name" value="LA"/>
    <property type="match status" value="1"/>
</dbReference>
<feature type="compositionally biased region" description="Polar residues" evidence="3">
    <location>
        <begin position="663"/>
        <end position="673"/>
    </location>
</feature>
<feature type="compositionally biased region" description="Polar residues" evidence="3">
    <location>
        <begin position="827"/>
        <end position="842"/>
    </location>
</feature>
<feature type="compositionally biased region" description="Low complexity" evidence="3">
    <location>
        <begin position="233"/>
        <end position="256"/>
    </location>
</feature>
<feature type="compositionally biased region" description="Polar residues" evidence="3">
    <location>
        <begin position="322"/>
        <end position="351"/>
    </location>
</feature>
<dbReference type="InterPro" id="IPR036388">
    <property type="entry name" value="WH-like_DNA-bd_sf"/>
</dbReference>
<evidence type="ECO:0000313" key="6">
    <source>
        <dbReference type="Proteomes" id="UP000268162"/>
    </source>
</evidence>
<feature type="compositionally biased region" description="Polar residues" evidence="3">
    <location>
        <begin position="66"/>
        <end position="76"/>
    </location>
</feature>
<gene>
    <name evidence="5" type="ORF">BJ085DRAFT_30234</name>
</gene>
<feature type="region of interest" description="Disordered" evidence="3">
    <location>
        <begin position="1"/>
        <end position="113"/>
    </location>
</feature>
<dbReference type="Pfam" id="PF21071">
    <property type="entry name" value="LARP1_HEAT"/>
    <property type="match status" value="1"/>
</dbReference>
<feature type="compositionally biased region" description="Polar residues" evidence="3">
    <location>
        <begin position="11"/>
        <end position="38"/>
    </location>
</feature>
<feature type="compositionally biased region" description="Low complexity" evidence="3">
    <location>
        <begin position="352"/>
        <end position="363"/>
    </location>
</feature>
<accession>A0A4Q0A2U7</accession>
<dbReference type="InterPro" id="IPR006630">
    <property type="entry name" value="La_HTH"/>
</dbReference>
<dbReference type="PANTHER" id="PTHR22792:SF132">
    <property type="entry name" value="LA-RELATED PROTEIN 1"/>
    <property type="match status" value="1"/>
</dbReference>
<protein>
    <recommendedName>
        <fullName evidence="4">HTH La-type RNA-binding domain-containing protein</fullName>
    </recommendedName>
</protein>
<keyword evidence="6" id="KW-1185">Reference proteome</keyword>
<feature type="compositionally biased region" description="Polar residues" evidence="3">
    <location>
        <begin position="624"/>
        <end position="656"/>
    </location>
</feature>
<feature type="compositionally biased region" description="Low complexity" evidence="3">
    <location>
        <begin position="204"/>
        <end position="225"/>
    </location>
</feature>
<feature type="region of interest" description="Disordered" evidence="3">
    <location>
        <begin position="802"/>
        <end position="892"/>
    </location>
</feature>
<organism evidence="5 6">
    <name type="scientific">Dimargaris cristalligena</name>
    <dbReference type="NCBI Taxonomy" id="215637"/>
    <lineage>
        <taxon>Eukaryota</taxon>
        <taxon>Fungi</taxon>
        <taxon>Fungi incertae sedis</taxon>
        <taxon>Zoopagomycota</taxon>
        <taxon>Kickxellomycotina</taxon>
        <taxon>Dimargaritomycetes</taxon>
        <taxon>Dimargaritales</taxon>
        <taxon>Dimargaritaceae</taxon>
        <taxon>Dimargaris</taxon>
    </lineage>
</organism>
<dbReference type="Proteomes" id="UP000268162">
    <property type="component" value="Unassembled WGS sequence"/>
</dbReference>
<evidence type="ECO:0000256" key="2">
    <source>
        <dbReference type="PROSITE-ProRule" id="PRU00332"/>
    </source>
</evidence>
<keyword evidence="1 2" id="KW-0694">RNA-binding</keyword>
<feature type="region of interest" description="Disordered" evidence="3">
    <location>
        <begin position="600"/>
        <end position="713"/>
    </location>
</feature>
<dbReference type="AlphaFoldDB" id="A0A4Q0A2U7"/>
<dbReference type="SUPFAM" id="SSF46785">
    <property type="entry name" value="Winged helix' DNA-binding domain"/>
    <property type="match status" value="1"/>
</dbReference>
<dbReference type="PROSITE" id="PS50961">
    <property type="entry name" value="HTH_LA"/>
    <property type="match status" value="1"/>
</dbReference>
<evidence type="ECO:0000256" key="3">
    <source>
        <dbReference type="SAM" id="MobiDB-lite"/>
    </source>
</evidence>
<feature type="domain" description="HTH La-type RNA-binding" evidence="4">
    <location>
        <begin position="469"/>
        <end position="558"/>
    </location>
</feature>
<reference evidence="6" key="1">
    <citation type="journal article" date="2018" name="Nat. Microbiol.">
        <title>Leveraging single-cell genomics to expand the fungal tree of life.</title>
        <authorList>
            <person name="Ahrendt S.R."/>
            <person name="Quandt C.A."/>
            <person name="Ciobanu D."/>
            <person name="Clum A."/>
            <person name="Salamov A."/>
            <person name="Andreopoulos B."/>
            <person name="Cheng J.F."/>
            <person name="Woyke T."/>
            <person name="Pelin A."/>
            <person name="Henrissat B."/>
            <person name="Reynolds N.K."/>
            <person name="Benny G.L."/>
            <person name="Smith M.E."/>
            <person name="James T.Y."/>
            <person name="Grigoriev I.V."/>
        </authorList>
    </citation>
    <scope>NUCLEOTIDE SEQUENCE [LARGE SCALE GENOMIC DNA]</scope>
    <source>
        <strain evidence="6">RSA 468</strain>
    </source>
</reference>
<dbReference type="STRING" id="215637.A0A4Q0A2U7"/>
<sequence length="1153" mass="126571">MSSEQPVVGSTAPTANRSDSAQDLSSLQTTMETLTVQPTLVPAKPTESKPNKLTQLPPAPAPAVNVWSSRKQSQTPAEIKAPVEEPTPAVVTRKPSAKKLTAETPTPLQDLNLWPAPADIKVPVKSPSAETAVVPAKEPKAVVSDTESADAASKRAKGKWVPMEVEITHSKPGANQSADRRRTRRPNAGPKTGERFPRSAADGTAPAEEASDATAAAIPAASNDSSAKEAAPRNTGNNNNNNNRRKSGSNPGRSRNIPSEAAPSSSPQPQTQRRSGSSQPANTPSQTAPGTEGEAKEVMTQPRRNIPGNNLNGPRGERTRLSNRAGQTNGGQRSASHSGPRQPRSTSTVVSTNATENETPATEGAKARIANESTSPSSTPRGSTSQTSPQGSHAHSTQHSQPQQSHNGPRTNQRGPRDPNQPPRNRRPANQSGRTHRGGAQSHPGLGYPRRGPHFPMVNVPPPLPSTDGVDTSTLQSFVRHQVEFYFSVDNLLKDVFFRSQMSEEGFVPLALVAGFNRVRALTTDDAVIREALATSEIVEVIDAGIRKKGDWQRWLLKKETLPFPTTPAPQSGLAQTTASSEKSQPLVVPSQQFTAGAKYPVTPTHQRPPRHPRHPRLGLGQHGSPSNAHSNGRQTSRGLTPQSGANGSQSRSRSGSALPGQRQPNVRPTYQDSVFDFEDDDFDPSGQQSFQKDTRSGHRPKFDESDFSDDDGSYGISTFQMDEDVYDDDVDDEIIAALLIVTERRRDRSHVPYERKAMNDDIADMINEGLYYYERDLHGGKLATRRPTVTKIETVHEEEFKRWQQSSSGEVDTDGSKPYRNRRVSSSRPFGTVGISNQSVTIRGASRDKEQPALRGKPVPRFIPVKEPRGGSGRNLSVGRGHADQRRASQSVNSHNIDGVFRPASYNAREHHAQTAVGWLVGDQPDHPDSVLGSSALAFSPAGSSFNNHRGSVGGSGALGTSYDGLAQSFPTFEHPSHELLRENGFVQHKYHRYHAKALRERKRLGVGQSQEMNTLFRFWSHFLRDHFNRRMYTEFKRLAIEDARSQYRYGLECLFRFYSYGLEQKFRSDIYDDFQAETLRDYENGGENQMYGLEKFWAYQFYRQDKTTRPLEVIPELEVILRDFKSLEDFKRAKQTGGITTTATAVASALV</sequence>
<dbReference type="GO" id="GO:0048255">
    <property type="term" value="P:mRNA stabilization"/>
    <property type="evidence" value="ECO:0007669"/>
    <property type="project" value="InterPro"/>
</dbReference>
<evidence type="ECO:0000259" key="4">
    <source>
        <dbReference type="PROSITE" id="PS50961"/>
    </source>
</evidence>
<proteinExistence type="predicted"/>
<name>A0A4Q0A2U7_9FUNG</name>
<evidence type="ECO:0000256" key="1">
    <source>
        <dbReference type="ARBA" id="ARBA00022884"/>
    </source>
</evidence>
<feature type="compositionally biased region" description="Basic and acidic residues" evidence="3">
    <location>
        <begin position="693"/>
        <end position="705"/>
    </location>
</feature>
<evidence type="ECO:0000313" key="5">
    <source>
        <dbReference type="EMBL" id="RKP40445.1"/>
    </source>
</evidence>
<dbReference type="GO" id="GO:0000339">
    <property type="term" value="F:RNA cap binding"/>
    <property type="evidence" value="ECO:0007669"/>
    <property type="project" value="InterPro"/>
</dbReference>
<feature type="compositionally biased region" description="Low complexity" evidence="3">
    <location>
        <begin position="373"/>
        <end position="406"/>
    </location>
</feature>
<dbReference type="InterPro" id="IPR006607">
    <property type="entry name" value="DM15"/>
</dbReference>
<dbReference type="InterPro" id="IPR045180">
    <property type="entry name" value="La_dom_prot"/>
</dbReference>
<dbReference type="PANTHER" id="PTHR22792">
    <property type="entry name" value="LUPUS LA PROTEIN-RELATED"/>
    <property type="match status" value="1"/>
</dbReference>
<feature type="region of interest" description="Disordered" evidence="3">
    <location>
        <begin position="126"/>
        <end position="469"/>
    </location>
</feature>
<dbReference type="EMBL" id="ML002209">
    <property type="protein sequence ID" value="RKP40445.1"/>
    <property type="molecule type" value="Genomic_DNA"/>
</dbReference>
<feature type="compositionally biased region" description="Low complexity" evidence="3">
    <location>
        <begin position="263"/>
        <end position="280"/>
    </location>
</feature>
<dbReference type="Pfam" id="PF05383">
    <property type="entry name" value="La"/>
    <property type="match status" value="1"/>
</dbReference>
<feature type="compositionally biased region" description="Basic residues" evidence="3">
    <location>
        <begin position="608"/>
        <end position="617"/>
    </location>
</feature>
<dbReference type="CDD" id="cd07323">
    <property type="entry name" value="LAM"/>
    <property type="match status" value="1"/>
</dbReference>